<evidence type="ECO:0000256" key="3">
    <source>
        <dbReference type="ARBA" id="ARBA00022729"/>
    </source>
</evidence>
<dbReference type="Proteomes" id="UP000251889">
    <property type="component" value="Unassembled WGS sequence"/>
</dbReference>
<keyword evidence="9" id="KW-1185">Reference proteome</keyword>
<keyword evidence="5" id="KW-0998">Cell outer membrane</keyword>
<dbReference type="Pfam" id="PF14322">
    <property type="entry name" value="SusD-like_3"/>
    <property type="match status" value="1"/>
</dbReference>
<dbReference type="OrthoDB" id="1147023at2"/>
<organism evidence="8 9">
    <name type="scientific">Pseudochryseolinea flava</name>
    <dbReference type="NCBI Taxonomy" id="2059302"/>
    <lineage>
        <taxon>Bacteria</taxon>
        <taxon>Pseudomonadati</taxon>
        <taxon>Bacteroidota</taxon>
        <taxon>Cytophagia</taxon>
        <taxon>Cytophagales</taxon>
        <taxon>Fulvivirgaceae</taxon>
        <taxon>Pseudochryseolinea</taxon>
    </lineage>
</organism>
<protein>
    <submittedName>
        <fullName evidence="8">RagB/SusD family nutrient uptake outer membrane protein</fullName>
    </submittedName>
</protein>
<feature type="domain" description="SusD-like N-terminal" evidence="7">
    <location>
        <begin position="29"/>
        <end position="238"/>
    </location>
</feature>
<dbReference type="EMBL" id="QMFY01000006">
    <property type="protein sequence ID" value="RAW00521.1"/>
    <property type="molecule type" value="Genomic_DNA"/>
</dbReference>
<dbReference type="SUPFAM" id="SSF48452">
    <property type="entry name" value="TPR-like"/>
    <property type="match status" value="1"/>
</dbReference>
<comment type="subcellular location">
    <subcellularLocation>
        <location evidence="1">Cell outer membrane</location>
    </subcellularLocation>
</comment>
<keyword evidence="3" id="KW-0732">Signal</keyword>
<evidence type="ECO:0000313" key="9">
    <source>
        <dbReference type="Proteomes" id="UP000251889"/>
    </source>
</evidence>
<gene>
    <name evidence="8" type="ORF">DQQ10_13050</name>
</gene>
<sequence>MKSLKAMTKKNLIILPVLCIMIIVTGCDDFLSETPDNRASLDTQEKIAELLVTAYPEANYIPFCEAMSDNVEDNFGAPQDVINADAYFWRDGAATWQDSPENYWNNAYTAIAAANHALRAIEEHNDPASLDAQKGEALVARAYAHFMLVSLFSKMYDPLTADHDAGIPYVTEPETKSLKEYERKTVQYVYDMIEQDLVTGIPLINDQAYGGDGNNASNLARFHFNRAAAHAFASRFYLFKKEYDKVVEHADFVLNESDLVSSLRPWTTTYRSYTTNELSIAYTRSTEDTNLLLCETASSWGSTFNNLRYATGATRMNEMLLVNNPAASYYAYSTYATNTGIQFIFKFRQHFVKIGTNATTGYPYTIIPLFTKEEVLLNRAEAYAMQIKFHDALIEMNKFISARVLNYNPEVHNVTFNRLYNLYQENDNKKAIVRGILELRRVEFVHEGLRWFDILRHKIPVTHTTNNGQSFVLGANDKRRVIQLPAEAISMGGLEPNPR</sequence>
<evidence type="ECO:0000256" key="4">
    <source>
        <dbReference type="ARBA" id="ARBA00023136"/>
    </source>
</evidence>
<dbReference type="PROSITE" id="PS51257">
    <property type="entry name" value="PROKAR_LIPOPROTEIN"/>
    <property type="match status" value="1"/>
</dbReference>
<feature type="domain" description="RagB/SusD" evidence="6">
    <location>
        <begin position="323"/>
        <end position="467"/>
    </location>
</feature>
<name>A0A364Y103_9BACT</name>
<evidence type="ECO:0000256" key="1">
    <source>
        <dbReference type="ARBA" id="ARBA00004442"/>
    </source>
</evidence>
<dbReference type="AlphaFoldDB" id="A0A364Y103"/>
<evidence type="ECO:0000259" key="6">
    <source>
        <dbReference type="Pfam" id="PF07980"/>
    </source>
</evidence>
<dbReference type="InterPro" id="IPR012944">
    <property type="entry name" value="SusD_RagB_dom"/>
</dbReference>
<accession>A0A364Y103</accession>
<comment type="caution">
    <text evidence="8">The sequence shown here is derived from an EMBL/GenBank/DDBJ whole genome shotgun (WGS) entry which is preliminary data.</text>
</comment>
<evidence type="ECO:0000259" key="7">
    <source>
        <dbReference type="Pfam" id="PF14322"/>
    </source>
</evidence>
<dbReference type="Gene3D" id="1.25.40.390">
    <property type="match status" value="1"/>
</dbReference>
<dbReference type="InterPro" id="IPR011990">
    <property type="entry name" value="TPR-like_helical_dom_sf"/>
</dbReference>
<evidence type="ECO:0000256" key="5">
    <source>
        <dbReference type="ARBA" id="ARBA00023237"/>
    </source>
</evidence>
<comment type="similarity">
    <text evidence="2">Belongs to the SusD family.</text>
</comment>
<dbReference type="GO" id="GO:0009279">
    <property type="term" value="C:cell outer membrane"/>
    <property type="evidence" value="ECO:0007669"/>
    <property type="project" value="UniProtKB-SubCell"/>
</dbReference>
<dbReference type="Pfam" id="PF07980">
    <property type="entry name" value="SusD_RagB"/>
    <property type="match status" value="1"/>
</dbReference>
<dbReference type="InterPro" id="IPR033985">
    <property type="entry name" value="SusD-like_N"/>
</dbReference>
<keyword evidence="4" id="KW-0472">Membrane</keyword>
<proteinExistence type="inferred from homology"/>
<evidence type="ECO:0000313" key="8">
    <source>
        <dbReference type="EMBL" id="RAW00521.1"/>
    </source>
</evidence>
<reference evidence="8 9" key="1">
    <citation type="submission" date="2018-06" db="EMBL/GenBank/DDBJ databases">
        <title>Chryseolinea flavus sp. nov., a member of the phylum Bacteroidetes isolated from soil.</title>
        <authorList>
            <person name="Li Y."/>
            <person name="Wang J."/>
        </authorList>
    </citation>
    <scope>NUCLEOTIDE SEQUENCE [LARGE SCALE GENOMIC DNA]</scope>
    <source>
        <strain evidence="8 9">SDU1-6</strain>
    </source>
</reference>
<evidence type="ECO:0000256" key="2">
    <source>
        <dbReference type="ARBA" id="ARBA00006275"/>
    </source>
</evidence>